<dbReference type="InterPro" id="IPR053793">
    <property type="entry name" value="PB1-like"/>
</dbReference>
<dbReference type="InterPro" id="IPR045012">
    <property type="entry name" value="NLP"/>
</dbReference>
<dbReference type="InterPro" id="IPR055081">
    <property type="entry name" value="NLP1-9_GAF"/>
</dbReference>
<evidence type="ECO:0000256" key="1">
    <source>
        <dbReference type="ARBA" id="ARBA00023015"/>
    </source>
</evidence>
<dbReference type="AlphaFoldDB" id="A0A5J5BQT9"/>
<evidence type="ECO:0000256" key="4">
    <source>
        <dbReference type="ARBA" id="ARBA00023242"/>
    </source>
</evidence>
<keyword evidence="2" id="KW-0238">DNA-binding</keyword>
<evidence type="ECO:0008006" key="9">
    <source>
        <dbReference type="Google" id="ProtNLM"/>
    </source>
</evidence>
<dbReference type="GO" id="GO:0003700">
    <property type="term" value="F:DNA-binding transcription factor activity"/>
    <property type="evidence" value="ECO:0007669"/>
    <property type="project" value="InterPro"/>
</dbReference>
<dbReference type="GO" id="GO:0003677">
    <property type="term" value="F:DNA binding"/>
    <property type="evidence" value="ECO:0007669"/>
    <property type="project" value="UniProtKB-KW"/>
</dbReference>
<dbReference type="InterPro" id="IPR003035">
    <property type="entry name" value="RWP-RK_dom"/>
</dbReference>
<evidence type="ECO:0000256" key="3">
    <source>
        <dbReference type="ARBA" id="ARBA00023163"/>
    </source>
</evidence>
<dbReference type="Gene3D" id="3.10.20.90">
    <property type="entry name" value="Phosphatidylinositol 3-kinase Catalytic Subunit, Chain A, domain 1"/>
    <property type="match status" value="1"/>
</dbReference>
<dbReference type="SUPFAM" id="SSF54277">
    <property type="entry name" value="CAD &amp; PB1 domains"/>
    <property type="match status" value="1"/>
</dbReference>
<dbReference type="InterPro" id="IPR000270">
    <property type="entry name" value="PB1_dom"/>
</dbReference>
<evidence type="ECO:0000259" key="5">
    <source>
        <dbReference type="PROSITE" id="PS51519"/>
    </source>
</evidence>
<dbReference type="Pfam" id="PF00564">
    <property type="entry name" value="PB1"/>
    <property type="match status" value="1"/>
</dbReference>
<evidence type="ECO:0000256" key="2">
    <source>
        <dbReference type="ARBA" id="ARBA00023125"/>
    </source>
</evidence>
<dbReference type="SMART" id="SM00666">
    <property type="entry name" value="PB1"/>
    <property type="match status" value="1"/>
</dbReference>
<organism evidence="7 8">
    <name type="scientific">Nyssa sinensis</name>
    <dbReference type="NCBI Taxonomy" id="561372"/>
    <lineage>
        <taxon>Eukaryota</taxon>
        <taxon>Viridiplantae</taxon>
        <taxon>Streptophyta</taxon>
        <taxon>Embryophyta</taxon>
        <taxon>Tracheophyta</taxon>
        <taxon>Spermatophyta</taxon>
        <taxon>Magnoliopsida</taxon>
        <taxon>eudicotyledons</taxon>
        <taxon>Gunneridae</taxon>
        <taxon>Pentapetalae</taxon>
        <taxon>asterids</taxon>
        <taxon>Cornales</taxon>
        <taxon>Nyssaceae</taxon>
        <taxon>Nyssa</taxon>
    </lineage>
</organism>
<dbReference type="Pfam" id="PF22922">
    <property type="entry name" value="GAF_NLP"/>
    <property type="match status" value="1"/>
</dbReference>
<dbReference type="Pfam" id="PF02042">
    <property type="entry name" value="RWP-RK"/>
    <property type="match status" value="1"/>
</dbReference>
<dbReference type="PROSITE" id="PS51519">
    <property type="entry name" value="RWP_RK"/>
    <property type="match status" value="1"/>
</dbReference>
<keyword evidence="3" id="KW-0804">Transcription</keyword>
<dbReference type="OrthoDB" id="1261306at2759"/>
<dbReference type="Proteomes" id="UP000325577">
    <property type="component" value="Linkage Group LG11"/>
</dbReference>
<dbReference type="PROSITE" id="PS51745">
    <property type="entry name" value="PB1"/>
    <property type="match status" value="1"/>
</dbReference>
<evidence type="ECO:0000313" key="8">
    <source>
        <dbReference type="Proteomes" id="UP000325577"/>
    </source>
</evidence>
<proteinExistence type="predicted"/>
<name>A0A5J5BQT9_9ASTE</name>
<dbReference type="PANTHER" id="PTHR32002">
    <property type="entry name" value="PROTEIN NLP8"/>
    <property type="match status" value="1"/>
</dbReference>
<keyword evidence="4" id="KW-0539">Nucleus</keyword>
<keyword evidence="8" id="KW-1185">Reference proteome</keyword>
<evidence type="ECO:0000313" key="7">
    <source>
        <dbReference type="EMBL" id="KAA8544490.1"/>
    </source>
</evidence>
<gene>
    <name evidence="7" type="ORF">F0562_022470</name>
</gene>
<protein>
    <recommendedName>
        <fullName evidence="9">PB1 domain-containing protein</fullName>
    </recommendedName>
</protein>
<accession>A0A5J5BQT9</accession>
<reference evidence="7 8" key="1">
    <citation type="submission" date="2019-09" db="EMBL/GenBank/DDBJ databases">
        <title>A chromosome-level genome assembly of the Chinese tupelo Nyssa sinensis.</title>
        <authorList>
            <person name="Yang X."/>
            <person name="Kang M."/>
            <person name="Yang Y."/>
            <person name="Xiong H."/>
            <person name="Wang M."/>
            <person name="Zhang Z."/>
            <person name="Wang Z."/>
            <person name="Wu H."/>
            <person name="Ma T."/>
            <person name="Liu J."/>
            <person name="Xi Z."/>
        </authorList>
    </citation>
    <scope>NUCLEOTIDE SEQUENCE [LARGE SCALE GENOMIC DNA]</scope>
    <source>
        <strain evidence="7">J267</strain>
        <tissue evidence="7">Leaf</tissue>
    </source>
</reference>
<dbReference type="PANTHER" id="PTHR32002:SF35">
    <property type="entry name" value="PROTEIN NLP6"/>
    <property type="match status" value="1"/>
</dbReference>
<feature type="domain" description="PB1" evidence="6">
    <location>
        <begin position="489"/>
        <end position="570"/>
    </location>
</feature>
<keyword evidence="1" id="KW-0805">Transcription regulation</keyword>
<feature type="domain" description="RWP-RK" evidence="5">
    <location>
        <begin position="391"/>
        <end position="477"/>
    </location>
</feature>
<dbReference type="EMBL" id="CM018034">
    <property type="protein sequence ID" value="KAA8544490.1"/>
    <property type="molecule type" value="Genomic_DNA"/>
</dbReference>
<evidence type="ECO:0000259" key="6">
    <source>
        <dbReference type="PROSITE" id="PS51745"/>
    </source>
</evidence>
<sequence length="572" mass="65079">MVGVVLSDDDFCEDEEQDLSYWLSKFQKKNQNLSYQLPSSSRSLWIFWSHSYSNSVADNSSSNLVKSGLQRLVFEYCDSPVLIQFWAPIMFEPSGQCCAGVLELVGATRSRIFTIEEVRTPLEEVGLKALGTCDHFFEDKKVICHEGGQNALNEIRKVLEVVCETHKLPLAQTWVLCSHFSAVAYGSSLNVRCSDEVLSPLPNLYYSTDIDATNFRLRTEGLHLQKGKGVVGRAYMFHNSCFCGDVTQFTITDYPFAHYARYYELTSCFAICLRSDYTGDCDYVLEFFLRQNNTVGVGNPRILLNSLLATMKQHFRSFKFASGKELGEELYVQIVDFDFRLVFDSFQISMHEPLQNVGDMMQLHSSNQQLMVEDDDDAIQNERNVVSGEQIETAVSYSETKRRTTEISISYEDIKQHFGRKLEAAAESLGVSRSTLKRICRQHKIGRWPSHKKNKNNHSLFKRNPPCSNLTADQAIASAAHATIQDVRTVTIKAEYRGKKIKFELSCSSGMLELEQKVSKRLKLNVGTFTIEYLDTDDDWILITCDEDLKDCINSRSLSITTIRMLVHPITN</sequence>